<dbReference type="InterPro" id="IPR001300">
    <property type="entry name" value="Peptidase_C2_calpain_cat"/>
</dbReference>
<feature type="compositionally biased region" description="Basic and acidic residues" evidence="2">
    <location>
        <begin position="337"/>
        <end position="379"/>
    </location>
</feature>
<sequence>MSSKAMKKKESKERVASAVRPIPEHSVAPSVVGSLNEKDEKSKKAKQPIVIWPEWSEQDISQEKWETIHRAKEKEKGKSPNPHPYEDPEGRVELPASISSQVDHWKRPCEFIVEKTPLIVDTKSLTEGIDLLSANDHLTHSELLRWIIGQVTCLWKQHFKVDLVEVKGAKETKETNKGERDKDKDKEKEKDKDALVEDNTWKPWGHIWPKDKNKCSALPIYNPGGKYCVRIFWLGTWRKVTVDDWMPFDDEGKLLLPATTNEHELWPMLLSKALIKVASLDYAGGNKASEFGDFTVVHALTGWLPEIIPLRCGQISEIWKLLLQVLPKWKLENTAPPEEKKQPITEGKKKEERDKDRKATKSEKMLGIDKAKEKDKDKGVMPTTNSVEIPKEPEFVIFASYSHPSDTPMRHSVLKEMADASERLRQAGLSHNHPHSIMLTMIRDCPLVPPPPPVQIPRWKLIRQKKKKQPIEPSLTPVEPPKDPQFLEVMSPFLNHKVSPIPVSRARTPVRWLKFRPEKPMGGIVEEGDSGHKREGVDGQEGVNLAAALTETKDGMSEDSAARKEDEKPKSPTQGKQDGEEGKCDQEKERDVLKEGKDSRESLRAERSFIKDASRTKDREKSAKGEKGEKEKVAKTGDRAEKSRMGSKLSVVDKPSKSGTSSPKGRRMSRMERPGADSVQKTPPESRRVSRMEKSSKVDLDRESPIKGEVFREDEISAFDVPGANSVAVDGDKTPSDGLEREANDEKTDGDRADDADKKKEQTNKEKKIWMDYGDFCKCFRHLYIFHKPNTYSYSKGNADLKCCPSIISSSNFDEVTHASPEQGWVLIPLSFHHAPSVASDRKMSSVMGRRIKRRDSEMSLVSNVAMTSHIGKKSGLVPAASVTTATPAPGKGTGHSPSPFYGGHMVPNPNLDPPPPFLFVDSLKPIEIVVSFTALSKWLDPPQPIIKERDKEKEKDSNSVLTAETKDNTPIEEKPAPPTPGRLVAEPYSWKSLVTGQPILRICTTGSKASVLSLPPGRHVLRFLLQAPHGYHVEMASQTPFVYGDEDTVMACLTKESCRFLDHTMGVIHSVGNLVASFADPPPNRKFDLDLGLRGQPKDLQERHYKVFMKCLLRSVRYHLADSYDLAMHFAWKAFQFQASLCLFQRVGHRPLSAEEITQIGSRPSKRRLGSRSAVPPTWVDRTSSTEEEMAATKIQAQFRGYYIRKLSRAYVKGTDEHQKVWELLSKAWSAIESNLESFAIQIFRLMFKRDPGLFPLFPFYKDEWSRVAYTDYNGTYPEQPPNAWFVVFRDVFFVDEPVLMVPKLNISLPTCLLRVVDNDSGEELTRISQKVAPNNLRKNKRGYTFVAEARTPNAILPPGKFRLRVIGSTEPLPYPGRDGVNSHFLNKEIRDYYIPNRYNVIFRYTVKVTEDHMVSLQLGTSKPDVYIKLQVLDHEQEVVSTTGKGHAVIPAFTFFRDRTGDEEEKHTKRGSRPPTSSQPRSAKRPASGNRKVAPSPVQTKGSKKSGKESSTSSSRPGSSKASRPFLFDDSEDKDDEETEDTEPEIKIRKYIIQAQVLRDSWPLSKNSWDFVAMLKSLERLEVDVPTENAPRADKLSASVSKGKKTKESNRSKGQSGSRPSSQQQFDSSKPNWTLRIVSDANLEEIEIKKDTERQDEIKAMKQAWEAAEPGRAAKAHQSRQKFLNAHIVKLEKDANEEENGDEEQQEEKDTSSSEILTVTSPVQSETDQGELTLVPPPKEPDQILQPLAPPKTIRSRGGVPVLLDEEEKEARLQERASIARAFKTMREEAVEKRREQDRLDRNAAKERQLQEAEEMQAAMDKARSEINQRREAYRQKFLEAEKQKEEAQAAEAAKERERSPSPSKSRKSASTAKGGRKSASKGKKK</sequence>
<feature type="compositionally biased region" description="Basic and acidic residues" evidence="2">
    <location>
        <begin position="577"/>
        <end position="644"/>
    </location>
</feature>
<gene>
    <name evidence="5" type="ORF">P5673_004394</name>
</gene>
<dbReference type="InterPro" id="IPR054095">
    <property type="entry name" value="Androglobin_V"/>
</dbReference>
<feature type="region of interest" description="Disordered" evidence="2">
    <location>
        <begin position="1"/>
        <end position="47"/>
    </location>
</feature>
<dbReference type="PROSITE" id="PS50096">
    <property type="entry name" value="IQ"/>
    <property type="match status" value="1"/>
</dbReference>
<evidence type="ECO:0000313" key="6">
    <source>
        <dbReference type="Proteomes" id="UP001249851"/>
    </source>
</evidence>
<dbReference type="PROSITE" id="PS52042">
    <property type="entry name" value="GLOBIN_CP_ADGB"/>
    <property type="match status" value="1"/>
</dbReference>
<dbReference type="GO" id="GO:0020037">
    <property type="term" value="F:heme binding"/>
    <property type="evidence" value="ECO:0007669"/>
    <property type="project" value="InterPro"/>
</dbReference>
<feature type="domain" description="Calpain catalytic" evidence="3">
    <location>
        <begin position="221"/>
        <end position="324"/>
    </location>
</feature>
<reference evidence="5" key="1">
    <citation type="journal article" date="2023" name="G3 (Bethesda)">
        <title>Whole genome assembly and annotation of the endangered Caribbean coral Acropora cervicornis.</title>
        <authorList>
            <person name="Selwyn J.D."/>
            <person name="Vollmer S.V."/>
        </authorList>
    </citation>
    <scope>NUCLEOTIDE SEQUENCE</scope>
    <source>
        <strain evidence="5">K2</strain>
    </source>
</reference>
<dbReference type="Pfam" id="PF22070">
    <property type="entry name" value="Androglobin_V"/>
    <property type="match status" value="1"/>
</dbReference>
<dbReference type="PANTHER" id="PTHR46298:SF1">
    <property type="entry name" value="ANDROGLOBIN"/>
    <property type="match status" value="1"/>
</dbReference>
<dbReference type="InterPro" id="IPR054094">
    <property type="entry name" value="Androglobin_IV"/>
</dbReference>
<dbReference type="GO" id="GO:0004198">
    <property type="term" value="F:calcium-dependent cysteine-type endopeptidase activity"/>
    <property type="evidence" value="ECO:0007669"/>
    <property type="project" value="InterPro"/>
</dbReference>
<dbReference type="SMART" id="SM00230">
    <property type="entry name" value="CysPc"/>
    <property type="match status" value="1"/>
</dbReference>
<feature type="compositionally biased region" description="Low complexity" evidence="2">
    <location>
        <begin position="1862"/>
        <end position="1875"/>
    </location>
</feature>
<name>A0AAD9R0B8_ACRCE</name>
<dbReference type="Pfam" id="PF22068">
    <property type="entry name" value="Androglobin_II"/>
    <property type="match status" value="1"/>
</dbReference>
<reference evidence="5" key="2">
    <citation type="journal article" date="2023" name="Science">
        <title>Genomic signatures of disease resistance in endangered staghorn corals.</title>
        <authorList>
            <person name="Vollmer S.V."/>
            <person name="Selwyn J.D."/>
            <person name="Despard B.A."/>
            <person name="Roesel C.L."/>
        </authorList>
    </citation>
    <scope>NUCLEOTIDE SEQUENCE</scope>
    <source>
        <strain evidence="5">K2</strain>
    </source>
</reference>
<dbReference type="InterPro" id="IPR009050">
    <property type="entry name" value="Globin-like_sf"/>
</dbReference>
<accession>A0AAD9R0B8</accession>
<feature type="region of interest" description="Disordered" evidence="2">
    <location>
        <begin position="172"/>
        <end position="193"/>
    </location>
</feature>
<dbReference type="SUPFAM" id="SSF54001">
    <property type="entry name" value="Cysteine proteinases"/>
    <property type="match status" value="1"/>
</dbReference>
<feature type="compositionally biased region" description="Acidic residues" evidence="2">
    <location>
        <begin position="1696"/>
        <end position="1708"/>
    </location>
</feature>
<feature type="compositionally biased region" description="Basic and acidic residues" evidence="2">
    <location>
        <begin position="1788"/>
        <end position="1812"/>
    </location>
</feature>
<feature type="compositionally biased region" description="Acidic residues" evidence="2">
    <location>
        <begin position="1530"/>
        <end position="1544"/>
    </location>
</feature>
<feature type="compositionally biased region" description="Basic and acidic residues" evidence="2">
    <location>
        <begin position="947"/>
        <end position="958"/>
    </location>
</feature>
<feature type="region of interest" description="Disordered" evidence="2">
    <location>
        <begin position="947"/>
        <end position="983"/>
    </location>
</feature>
<feature type="compositionally biased region" description="Low complexity" evidence="2">
    <location>
        <begin position="1613"/>
        <end position="1626"/>
    </location>
</feature>
<feature type="compositionally biased region" description="Basic and acidic residues" evidence="2">
    <location>
        <begin position="965"/>
        <end position="976"/>
    </location>
</feature>
<feature type="compositionally biased region" description="Basic and acidic residues" evidence="2">
    <location>
        <begin position="730"/>
        <end position="764"/>
    </location>
</feature>
<evidence type="ECO:0000259" key="3">
    <source>
        <dbReference type="PROSITE" id="PS50203"/>
    </source>
</evidence>
<dbReference type="InterPro" id="IPR053033">
    <property type="entry name" value="Androglobin-like"/>
</dbReference>
<dbReference type="Gene3D" id="1.10.490.10">
    <property type="entry name" value="Globins"/>
    <property type="match status" value="2"/>
</dbReference>
<comment type="caution">
    <text evidence="1">Lacks conserved residue(s) required for the propagation of feature annotation.</text>
</comment>
<feature type="region of interest" description="Disordered" evidence="2">
    <location>
        <begin position="520"/>
        <end position="764"/>
    </location>
</feature>
<organism evidence="5 6">
    <name type="scientific">Acropora cervicornis</name>
    <name type="common">Staghorn coral</name>
    <dbReference type="NCBI Taxonomy" id="6130"/>
    <lineage>
        <taxon>Eukaryota</taxon>
        <taxon>Metazoa</taxon>
        <taxon>Cnidaria</taxon>
        <taxon>Anthozoa</taxon>
        <taxon>Hexacorallia</taxon>
        <taxon>Scleractinia</taxon>
        <taxon>Astrocoeniina</taxon>
        <taxon>Acroporidae</taxon>
        <taxon>Acropora</taxon>
    </lineage>
</organism>
<feature type="region of interest" description="Disordered" evidence="2">
    <location>
        <begin position="334"/>
        <end position="386"/>
    </location>
</feature>
<feature type="compositionally biased region" description="Polar residues" evidence="2">
    <location>
        <begin position="1714"/>
        <end position="1728"/>
    </location>
</feature>
<dbReference type="InterPro" id="IPR012292">
    <property type="entry name" value="Globin/Proto"/>
</dbReference>
<feature type="domain" description="Globin" evidence="4">
    <location>
        <begin position="1035"/>
        <end position="1251"/>
    </location>
</feature>
<feature type="region of interest" description="Disordered" evidence="2">
    <location>
        <begin position="884"/>
        <end position="908"/>
    </location>
</feature>
<dbReference type="GO" id="GO:0019825">
    <property type="term" value="F:oxygen binding"/>
    <property type="evidence" value="ECO:0007669"/>
    <property type="project" value="InterPro"/>
</dbReference>
<evidence type="ECO:0000256" key="2">
    <source>
        <dbReference type="SAM" id="MobiDB-lite"/>
    </source>
</evidence>
<keyword evidence="6" id="KW-1185">Reference proteome</keyword>
<dbReference type="Proteomes" id="UP001249851">
    <property type="component" value="Unassembled WGS sequence"/>
</dbReference>
<dbReference type="InterPro" id="IPR038765">
    <property type="entry name" value="Papain-like_cys_pep_sf"/>
</dbReference>
<dbReference type="PANTHER" id="PTHR46298">
    <property type="entry name" value="ANDROGLOBIN"/>
    <property type="match status" value="1"/>
</dbReference>
<comment type="caution">
    <text evidence="5">The sequence shown here is derived from an EMBL/GenBank/DDBJ whole genome shotgun (WGS) entry which is preliminary data.</text>
</comment>
<dbReference type="GO" id="GO:0006508">
    <property type="term" value="P:proteolysis"/>
    <property type="evidence" value="ECO:0007669"/>
    <property type="project" value="InterPro"/>
</dbReference>
<feature type="region of interest" description="Disordered" evidence="2">
    <location>
        <begin position="1460"/>
        <end position="1544"/>
    </location>
</feature>
<feature type="compositionally biased region" description="Basic residues" evidence="2">
    <location>
        <begin position="1876"/>
        <end position="1887"/>
    </location>
</feature>
<dbReference type="InterPro" id="IPR057249">
    <property type="entry name" value="Globin_CP_ADGB"/>
</dbReference>
<feature type="region of interest" description="Disordered" evidence="2">
    <location>
        <begin position="69"/>
        <end position="91"/>
    </location>
</feature>
<dbReference type="PROSITE" id="PS50203">
    <property type="entry name" value="CALPAIN_CAT"/>
    <property type="match status" value="1"/>
</dbReference>
<dbReference type="EMBL" id="JARQWQ010000007">
    <property type="protein sequence ID" value="KAK2570705.1"/>
    <property type="molecule type" value="Genomic_DNA"/>
</dbReference>
<feature type="compositionally biased region" description="Low complexity" evidence="2">
    <location>
        <begin position="1510"/>
        <end position="1524"/>
    </location>
</feature>
<dbReference type="Pfam" id="PF00648">
    <property type="entry name" value="Peptidase_C2"/>
    <property type="match status" value="1"/>
</dbReference>
<evidence type="ECO:0000256" key="1">
    <source>
        <dbReference type="PROSITE-ProRule" id="PRU00239"/>
    </source>
</evidence>
<dbReference type="Pfam" id="PF22069">
    <property type="entry name" value="Androglobin_IV"/>
    <property type="match status" value="1"/>
</dbReference>
<dbReference type="InterPro" id="IPR054093">
    <property type="entry name" value="Androglobin_II"/>
</dbReference>
<feature type="region of interest" description="Disordered" evidence="2">
    <location>
        <begin position="1788"/>
        <end position="1887"/>
    </location>
</feature>
<dbReference type="CDD" id="cd22307">
    <property type="entry name" value="Adgb_C_mid-like"/>
    <property type="match status" value="1"/>
</dbReference>
<proteinExistence type="predicted"/>
<feature type="compositionally biased region" description="Basic and acidic residues" evidence="2">
    <location>
        <begin position="684"/>
        <end position="715"/>
    </location>
</feature>
<evidence type="ECO:0000259" key="4">
    <source>
        <dbReference type="PROSITE" id="PS52042"/>
    </source>
</evidence>
<feature type="compositionally biased region" description="Basic and acidic residues" evidence="2">
    <location>
        <begin position="1822"/>
        <end position="1861"/>
    </location>
</feature>
<evidence type="ECO:0000313" key="5">
    <source>
        <dbReference type="EMBL" id="KAK2570705.1"/>
    </source>
</evidence>
<dbReference type="SUPFAM" id="SSF46458">
    <property type="entry name" value="Globin-like"/>
    <property type="match status" value="2"/>
</dbReference>
<feature type="region of interest" description="Disordered" evidence="2">
    <location>
        <begin position="1662"/>
        <end position="1762"/>
    </location>
</feature>
<feature type="region of interest" description="Disordered" evidence="2">
    <location>
        <begin position="1590"/>
        <end position="1635"/>
    </location>
</feature>
<feature type="compositionally biased region" description="Basic and acidic residues" evidence="2">
    <location>
        <begin position="551"/>
        <end position="570"/>
    </location>
</feature>
<protein>
    <submittedName>
        <fullName evidence="5">Androglobin</fullName>
    </submittedName>
</protein>